<reference evidence="1 2" key="1">
    <citation type="submission" date="2017-08" db="EMBL/GenBank/DDBJ databases">
        <title>Complete genome of Colwellia sp. NB097-1, a psychrophile bacterium ioslated from Bering Sea.</title>
        <authorList>
            <person name="Chen X."/>
        </authorList>
    </citation>
    <scope>NUCLEOTIDE SEQUENCE [LARGE SCALE GENOMIC DNA]</scope>
    <source>
        <strain evidence="1 2">NB097-1</strain>
    </source>
</reference>
<proteinExistence type="predicted"/>
<evidence type="ECO:0000313" key="2">
    <source>
        <dbReference type="Proteomes" id="UP000202259"/>
    </source>
</evidence>
<dbReference type="RefSeq" id="WP_081148431.1">
    <property type="nucleotide sequence ID" value="NZ_CP020465.1"/>
</dbReference>
<dbReference type="OrthoDB" id="6335299at2"/>
<dbReference type="AlphaFoldDB" id="A0A222G3S9"/>
<protein>
    <recommendedName>
        <fullName evidence="3">STAS/SEC14 domain-containing protein</fullName>
    </recommendedName>
</protein>
<evidence type="ECO:0008006" key="3">
    <source>
        <dbReference type="Google" id="ProtNLM"/>
    </source>
</evidence>
<dbReference type="Proteomes" id="UP000202259">
    <property type="component" value="Chromosome"/>
</dbReference>
<accession>A0A222G3S9</accession>
<name>A0A222G3S9_9GAMM</name>
<dbReference type="EMBL" id="CP020465">
    <property type="protein sequence ID" value="ASP46431.1"/>
    <property type="molecule type" value="Genomic_DNA"/>
</dbReference>
<organism evidence="1 2">
    <name type="scientific">Cognaticolwellia beringensis</name>
    <dbReference type="NCBI Taxonomy" id="1967665"/>
    <lineage>
        <taxon>Bacteria</taxon>
        <taxon>Pseudomonadati</taxon>
        <taxon>Pseudomonadota</taxon>
        <taxon>Gammaproteobacteria</taxon>
        <taxon>Alteromonadales</taxon>
        <taxon>Colwelliaceae</taxon>
        <taxon>Cognaticolwellia</taxon>
    </lineage>
</organism>
<sequence length="136" mass="14955">MTLFAPHGTLAITIEDNIILIDAQGPWNINYIDNLHQQLLLAVTQVDYNNFGALFTPKGEAISVEAGVEYHADFIRQGNTKAIALNLAHCTTPLLAESLFSKIYRSAGVKHAFFDNAFDARHWLEKELAASAIVAS</sequence>
<gene>
    <name evidence="1" type="ORF">B5D82_00765</name>
</gene>
<evidence type="ECO:0000313" key="1">
    <source>
        <dbReference type="EMBL" id="ASP46431.1"/>
    </source>
</evidence>
<keyword evidence="2" id="KW-1185">Reference proteome</keyword>
<dbReference type="KEGG" id="cber:B5D82_00765"/>